<dbReference type="AlphaFoldDB" id="A0A914DXS0"/>
<accession>A0A914DXS0</accession>
<keyword evidence="2" id="KW-1185">Reference proteome</keyword>
<dbReference type="WBParaSite" id="ACRNAN_scaffold4475.g12826.t1">
    <property type="protein sequence ID" value="ACRNAN_scaffold4475.g12826.t1"/>
    <property type="gene ID" value="ACRNAN_scaffold4475.g12826"/>
</dbReference>
<dbReference type="Proteomes" id="UP000887540">
    <property type="component" value="Unplaced"/>
</dbReference>
<proteinExistence type="predicted"/>
<organism evidence="2 3">
    <name type="scientific">Acrobeloides nanus</name>
    <dbReference type="NCBI Taxonomy" id="290746"/>
    <lineage>
        <taxon>Eukaryota</taxon>
        <taxon>Metazoa</taxon>
        <taxon>Ecdysozoa</taxon>
        <taxon>Nematoda</taxon>
        <taxon>Chromadorea</taxon>
        <taxon>Rhabditida</taxon>
        <taxon>Tylenchina</taxon>
        <taxon>Cephalobomorpha</taxon>
        <taxon>Cephaloboidea</taxon>
        <taxon>Cephalobidae</taxon>
        <taxon>Acrobeloides</taxon>
    </lineage>
</organism>
<keyword evidence="1" id="KW-0812">Transmembrane</keyword>
<feature type="transmembrane region" description="Helical" evidence="1">
    <location>
        <begin position="13"/>
        <end position="39"/>
    </location>
</feature>
<evidence type="ECO:0000256" key="1">
    <source>
        <dbReference type="SAM" id="Phobius"/>
    </source>
</evidence>
<name>A0A914DXS0_9BILA</name>
<protein>
    <submittedName>
        <fullName evidence="3">Uncharacterized protein</fullName>
    </submittedName>
</protein>
<reference evidence="3" key="1">
    <citation type="submission" date="2022-11" db="UniProtKB">
        <authorList>
            <consortium name="WormBaseParasite"/>
        </authorList>
    </citation>
    <scope>IDENTIFICATION</scope>
</reference>
<evidence type="ECO:0000313" key="3">
    <source>
        <dbReference type="WBParaSite" id="ACRNAN_scaffold4475.g12826.t1"/>
    </source>
</evidence>
<evidence type="ECO:0000313" key="2">
    <source>
        <dbReference type="Proteomes" id="UP000887540"/>
    </source>
</evidence>
<keyword evidence="1" id="KW-0472">Membrane</keyword>
<sequence>MKDWVAAQTNDDIAQILVFLCLWRTTIGNGVHAVVIFIFNSMVREEAKLLLGIRGQQNTAFSTVTKTKTQTMMNRRTTIA</sequence>
<keyword evidence="1" id="KW-1133">Transmembrane helix</keyword>